<evidence type="ECO:0000313" key="1">
    <source>
        <dbReference type="EMBL" id="AZU98865.1"/>
    </source>
</evidence>
<evidence type="ECO:0000313" key="2">
    <source>
        <dbReference type="Proteomes" id="UP000287896"/>
    </source>
</evidence>
<organism evidence="1 2">
    <name type="scientific">Bacillus phage pW2</name>
    <dbReference type="NCBI Taxonomy" id="2500559"/>
    <lineage>
        <taxon>Viruses</taxon>
        <taxon>Duplodnaviria</taxon>
        <taxon>Heunggongvirae</taxon>
        <taxon>Uroviricota</taxon>
        <taxon>Caudoviricetes</taxon>
        <taxon>Joanripponvirinae</taxon>
        <taxon>Sophritavirus</taxon>
        <taxon>Sophritavirus pW2</taxon>
    </lineage>
</organism>
<dbReference type="EMBL" id="MK288021">
    <property type="protein sequence ID" value="AZU98865.1"/>
    <property type="molecule type" value="Genomic_DNA"/>
</dbReference>
<accession>A0A3Q9R7G5</accession>
<sequence length="75" mass="8893">MESFQFRIARKHLPEETGNDVRTIFTAELLENGKWRVSFTSRKTQELITHDYPERNLLKALADRDWILVDDGDEE</sequence>
<proteinExistence type="predicted"/>
<gene>
    <name evidence="1" type="ORF">pW2_25</name>
</gene>
<keyword evidence="2" id="KW-1185">Reference proteome</keyword>
<reference evidence="1 2" key="1">
    <citation type="submission" date="2018-12" db="EMBL/GenBank/DDBJ databases">
        <title>Characterization of a novel siphovirus infacting Bacillus anthracis.</title>
        <authorList>
            <person name="Hu X."/>
            <person name="Wan X."/>
            <person name="Geng P."/>
            <person name="Yuan Z."/>
        </authorList>
    </citation>
    <scope>NUCLEOTIDE SEQUENCE [LARGE SCALE GENOMIC DNA]</scope>
</reference>
<name>A0A3Q9R7G5_9CAUD</name>
<dbReference type="Proteomes" id="UP000287896">
    <property type="component" value="Segment"/>
</dbReference>
<protein>
    <submittedName>
        <fullName evidence="1">Uncharacterized protein</fullName>
    </submittedName>
</protein>